<dbReference type="EMBL" id="CAJNDS010002140">
    <property type="protein sequence ID" value="CAE7348233.1"/>
    <property type="molecule type" value="Genomic_DNA"/>
</dbReference>
<feature type="compositionally biased region" description="Polar residues" evidence="1">
    <location>
        <begin position="72"/>
        <end position="97"/>
    </location>
</feature>
<keyword evidence="3" id="KW-1185">Reference proteome</keyword>
<sequence>MMLLGRGVGQCTARVLRCQVALHPSKIFWRCASSRDEKSQDPAASTPYRGKRSVEGDLLPIADAEAPEDDQASSIDSRLSNRMQLKTSSQRLGSTENVDGMYADIPSDRVEDKAKQYQVHDSQDHLDAFQNVYRRLRRTGRDETDRDVSDSLWKAMEYAKKKKDKG</sequence>
<comment type="caution">
    <text evidence="2">The sequence shown here is derived from an EMBL/GenBank/DDBJ whole genome shotgun (WGS) entry which is preliminary data.</text>
</comment>
<organism evidence="2 3">
    <name type="scientific">Symbiodinium natans</name>
    <dbReference type="NCBI Taxonomy" id="878477"/>
    <lineage>
        <taxon>Eukaryota</taxon>
        <taxon>Sar</taxon>
        <taxon>Alveolata</taxon>
        <taxon>Dinophyceae</taxon>
        <taxon>Suessiales</taxon>
        <taxon>Symbiodiniaceae</taxon>
        <taxon>Symbiodinium</taxon>
    </lineage>
</organism>
<accession>A0A812PUI3</accession>
<feature type="region of interest" description="Disordered" evidence="1">
    <location>
        <begin position="33"/>
        <end position="102"/>
    </location>
</feature>
<dbReference type="OrthoDB" id="419799at2759"/>
<dbReference type="AlphaFoldDB" id="A0A812PUI3"/>
<evidence type="ECO:0000313" key="3">
    <source>
        <dbReference type="Proteomes" id="UP000604046"/>
    </source>
</evidence>
<evidence type="ECO:0000256" key="1">
    <source>
        <dbReference type="SAM" id="MobiDB-lite"/>
    </source>
</evidence>
<name>A0A812PUI3_9DINO</name>
<proteinExistence type="predicted"/>
<dbReference type="Proteomes" id="UP000604046">
    <property type="component" value="Unassembled WGS sequence"/>
</dbReference>
<gene>
    <name evidence="2" type="ORF">SNAT2548_LOCUS18286</name>
</gene>
<evidence type="ECO:0000313" key="2">
    <source>
        <dbReference type="EMBL" id="CAE7348233.1"/>
    </source>
</evidence>
<protein>
    <submittedName>
        <fullName evidence="2">Uncharacterized protein</fullName>
    </submittedName>
</protein>
<reference evidence="2" key="1">
    <citation type="submission" date="2021-02" db="EMBL/GenBank/DDBJ databases">
        <authorList>
            <person name="Dougan E. K."/>
            <person name="Rhodes N."/>
            <person name="Thang M."/>
            <person name="Chan C."/>
        </authorList>
    </citation>
    <scope>NUCLEOTIDE SEQUENCE</scope>
</reference>